<keyword evidence="1" id="KW-1133">Transmembrane helix</keyword>
<comment type="caution">
    <text evidence="2">The sequence shown here is derived from an EMBL/GenBank/DDBJ whole genome shotgun (WGS) entry which is preliminary data.</text>
</comment>
<gene>
    <name evidence="2" type="ORF">J34TS1_21110</name>
</gene>
<dbReference type="EMBL" id="BORT01000007">
    <property type="protein sequence ID" value="GIO47346.1"/>
    <property type="molecule type" value="Genomic_DNA"/>
</dbReference>
<keyword evidence="3" id="KW-1185">Reference proteome</keyword>
<protein>
    <submittedName>
        <fullName evidence="2">Uncharacterized protein</fullName>
    </submittedName>
</protein>
<accession>A0A919Y990</accession>
<reference evidence="2 3" key="1">
    <citation type="submission" date="2021-03" db="EMBL/GenBank/DDBJ databases">
        <title>Antimicrobial resistance genes in bacteria isolated from Japanese honey, and their potential for conferring macrolide and lincosamide resistance in the American foulbrood pathogen Paenibacillus larvae.</title>
        <authorList>
            <person name="Okamoto M."/>
            <person name="Kumagai M."/>
            <person name="Kanamori H."/>
            <person name="Takamatsu D."/>
        </authorList>
    </citation>
    <scope>NUCLEOTIDE SEQUENCE [LARGE SCALE GENOMIC DNA]</scope>
    <source>
        <strain evidence="2 3">J34TS1</strain>
    </source>
</reference>
<organism evidence="2 3">
    <name type="scientific">Paenibacillus azoreducens</name>
    <dbReference type="NCBI Taxonomy" id="116718"/>
    <lineage>
        <taxon>Bacteria</taxon>
        <taxon>Bacillati</taxon>
        <taxon>Bacillota</taxon>
        <taxon>Bacilli</taxon>
        <taxon>Bacillales</taxon>
        <taxon>Paenibacillaceae</taxon>
        <taxon>Paenibacillus</taxon>
    </lineage>
</organism>
<keyword evidence="1" id="KW-0472">Membrane</keyword>
<evidence type="ECO:0000313" key="2">
    <source>
        <dbReference type="EMBL" id="GIO47346.1"/>
    </source>
</evidence>
<dbReference type="AlphaFoldDB" id="A0A919Y990"/>
<dbReference type="Proteomes" id="UP000682811">
    <property type="component" value="Unassembled WGS sequence"/>
</dbReference>
<evidence type="ECO:0000256" key="1">
    <source>
        <dbReference type="SAM" id="Phobius"/>
    </source>
</evidence>
<evidence type="ECO:0000313" key="3">
    <source>
        <dbReference type="Proteomes" id="UP000682811"/>
    </source>
</evidence>
<dbReference type="RefSeq" id="WP_212978212.1">
    <property type="nucleotide sequence ID" value="NZ_AP025343.1"/>
</dbReference>
<proteinExistence type="predicted"/>
<keyword evidence="1" id="KW-0812">Transmembrane</keyword>
<name>A0A919Y990_9BACL</name>
<sequence>MIPIYPLTEENILKHRGKMVLACTHDGRTYVGKLTHCRDGHIILDGDDSAVLNANMKTSKKRPHASKIKKVAPKAQVRAFYPYGYYYPPYGYGFGAGLALSLGLLALLFLI</sequence>
<feature type="transmembrane region" description="Helical" evidence="1">
    <location>
        <begin position="90"/>
        <end position="110"/>
    </location>
</feature>